<dbReference type="PANTHER" id="PTHR24166:SF48">
    <property type="entry name" value="PROTEIN VAPYRIN"/>
    <property type="match status" value="1"/>
</dbReference>
<dbReference type="Gene3D" id="1.25.40.20">
    <property type="entry name" value="Ankyrin repeat-containing domain"/>
    <property type="match status" value="2"/>
</dbReference>
<reference evidence="4 5" key="1">
    <citation type="journal article" date="2015" name="Genome Biol. Evol.">
        <title>Phylogenomic analyses indicate that early fungi evolved digesting cell walls of algal ancestors of land plants.</title>
        <authorList>
            <person name="Chang Y."/>
            <person name="Wang S."/>
            <person name="Sekimoto S."/>
            <person name="Aerts A.L."/>
            <person name="Choi C."/>
            <person name="Clum A."/>
            <person name="LaButti K.M."/>
            <person name="Lindquist E.A."/>
            <person name="Yee Ngan C."/>
            <person name="Ohm R.A."/>
            <person name="Salamov A.A."/>
            <person name="Grigoriev I.V."/>
            <person name="Spatafora J.W."/>
            <person name="Berbee M.L."/>
        </authorList>
    </citation>
    <scope>NUCLEOTIDE SEQUENCE [LARGE SCALE GENOMIC DNA]</scope>
    <source>
        <strain evidence="4 5">JEL478</strain>
    </source>
</reference>
<feature type="repeat" description="ANK" evidence="3">
    <location>
        <begin position="196"/>
        <end position="228"/>
    </location>
</feature>
<dbReference type="InterPro" id="IPR002110">
    <property type="entry name" value="Ankyrin_rpt"/>
</dbReference>
<evidence type="ECO:0000313" key="5">
    <source>
        <dbReference type="Proteomes" id="UP000070544"/>
    </source>
</evidence>
<dbReference type="AlphaFoldDB" id="A0A139AAN3"/>
<dbReference type="PROSITE" id="PS50088">
    <property type="entry name" value="ANK_REPEAT"/>
    <property type="match status" value="1"/>
</dbReference>
<dbReference type="EMBL" id="KQ965775">
    <property type="protein sequence ID" value="KXS13797.1"/>
    <property type="molecule type" value="Genomic_DNA"/>
</dbReference>
<dbReference type="Pfam" id="PF12796">
    <property type="entry name" value="Ank_2"/>
    <property type="match status" value="1"/>
</dbReference>
<dbReference type="InterPro" id="IPR036770">
    <property type="entry name" value="Ankyrin_rpt-contain_sf"/>
</dbReference>
<evidence type="ECO:0000256" key="2">
    <source>
        <dbReference type="ARBA" id="ARBA00023043"/>
    </source>
</evidence>
<dbReference type="PROSITE" id="PS50297">
    <property type="entry name" value="ANK_REP_REGION"/>
    <property type="match status" value="1"/>
</dbReference>
<dbReference type="Proteomes" id="UP000070544">
    <property type="component" value="Unassembled WGS sequence"/>
</dbReference>
<evidence type="ECO:0000313" key="4">
    <source>
        <dbReference type="EMBL" id="KXS13797.1"/>
    </source>
</evidence>
<keyword evidence="5" id="KW-1185">Reference proteome</keyword>
<dbReference type="OrthoDB" id="76098at2759"/>
<evidence type="ECO:0000256" key="1">
    <source>
        <dbReference type="ARBA" id="ARBA00022737"/>
    </source>
</evidence>
<keyword evidence="1" id="KW-0677">Repeat</keyword>
<proteinExistence type="predicted"/>
<accession>A0A139AAN3</accession>
<organism evidence="4 5">
    <name type="scientific">Gonapodya prolifera (strain JEL478)</name>
    <name type="common">Monoblepharis prolifera</name>
    <dbReference type="NCBI Taxonomy" id="1344416"/>
    <lineage>
        <taxon>Eukaryota</taxon>
        <taxon>Fungi</taxon>
        <taxon>Fungi incertae sedis</taxon>
        <taxon>Chytridiomycota</taxon>
        <taxon>Chytridiomycota incertae sedis</taxon>
        <taxon>Monoblepharidomycetes</taxon>
        <taxon>Monoblepharidales</taxon>
        <taxon>Gonapodyaceae</taxon>
        <taxon>Gonapodya</taxon>
    </lineage>
</organism>
<dbReference type="SMART" id="SM00248">
    <property type="entry name" value="ANK"/>
    <property type="match status" value="3"/>
</dbReference>
<protein>
    <submittedName>
        <fullName evidence="4">Uncharacterized protein</fullName>
    </submittedName>
</protein>
<sequence length="265" mass="28552">MHFRLLSLPREVIAHIGLYCADRFAFPSGSLCRELVAAFSSPRSIAHRARRRLKWTVHALVAVCARVVVNMPVLRLLVCGRPSHELDGAATLNNPITRTSEPTCPLAIAAARVHTAVVSFLLDHGASVWVDEEEPLMKAAAHGHADVVLAVAAEGGSVEVMQLLLEDSISHDRRDALNAAIAATATAAQWCRPTRANDKPLFKAAEWGHIDTVRALLAAGADPTARDGELLIEAGRWRHIPLVELLLTLELASPPTSPAANPTRT</sequence>
<dbReference type="PANTHER" id="PTHR24166">
    <property type="entry name" value="ROLLING PEBBLES, ISOFORM B"/>
    <property type="match status" value="1"/>
</dbReference>
<dbReference type="SUPFAM" id="SSF48403">
    <property type="entry name" value="Ankyrin repeat"/>
    <property type="match status" value="1"/>
</dbReference>
<dbReference type="InterPro" id="IPR050889">
    <property type="entry name" value="Dendritic_Spine_Reg/Scaffold"/>
</dbReference>
<name>A0A139AAN3_GONPJ</name>
<gene>
    <name evidence="4" type="ORF">M427DRAFT_71173</name>
</gene>
<keyword evidence="2 3" id="KW-0040">ANK repeat</keyword>
<evidence type="ECO:0000256" key="3">
    <source>
        <dbReference type="PROSITE-ProRule" id="PRU00023"/>
    </source>
</evidence>
<dbReference type="STRING" id="1344416.A0A139AAN3"/>